<dbReference type="InterPro" id="IPR050695">
    <property type="entry name" value="N-acetylmuramoyl_amidase_3"/>
</dbReference>
<evidence type="ECO:0000313" key="6">
    <source>
        <dbReference type="EMBL" id="CUV66048.1"/>
    </source>
</evidence>
<dbReference type="SMART" id="SM00646">
    <property type="entry name" value="Ami_3"/>
    <property type="match status" value="1"/>
</dbReference>
<dbReference type="EMBL" id="FAXN01000059">
    <property type="protein sequence ID" value="CUV66048.1"/>
    <property type="molecule type" value="Genomic_DNA"/>
</dbReference>
<dbReference type="CDD" id="cd02696">
    <property type="entry name" value="MurNAc-LAA"/>
    <property type="match status" value="1"/>
</dbReference>
<evidence type="ECO:0000259" key="5">
    <source>
        <dbReference type="SMART" id="SM00646"/>
    </source>
</evidence>
<organism evidence="6">
    <name type="scientific">Sulfurovum sp. enrichment culture clone C5</name>
    <dbReference type="NCBI Taxonomy" id="497650"/>
    <lineage>
        <taxon>Bacteria</taxon>
        <taxon>Pseudomonadati</taxon>
        <taxon>Campylobacterota</taxon>
        <taxon>Epsilonproteobacteria</taxon>
        <taxon>Campylobacterales</taxon>
        <taxon>Sulfurovaceae</taxon>
        <taxon>Sulfurovum</taxon>
        <taxon>environmental samples</taxon>
    </lineage>
</organism>
<sequence>MIFRLLILLSFIFINFSSAINTLEKVSLNGNVLELKFKSSLKARDVHCLTLQNPKREIFDFENSQLGDNIGSVDANGMVKIAQNTSTKVRVVVSGDTSRDAKLVGNIYKIPLKIKNQAPKIEDKKEDKSQYNDFISIFSNIQKAPEIEEEQTKSSDDQKEEKNIPSNKKKEENKYNYVKSDKNIDESSIKGEVVVIDAGHGGKDPGAVNGNKQEKYVTLTVAKKLGKILANRGFKVYLTRDDDRFITLEQRTKIADRKDAKIFISLHCNAAPNDRLANSMHGIETFFLQRSKDARSQAIAARENAAVLQGADSKSKQVIVDAVLNGPKIVLSNKLAIDIQNNLLKNIATKNGGVRSAPFWVLVGASRPSVLVEMGYISHPEEKDSLFNDSYQNKLADGIADGIVRYLANQKAEIEF</sequence>
<gene>
    <name evidence="6" type="primary">amiA</name>
    <name evidence="6" type="ORF">BN3087_570020</name>
</gene>
<dbReference type="EC" id="3.5.1.28" evidence="2"/>
<evidence type="ECO:0000256" key="3">
    <source>
        <dbReference type="ARBA" id="ARBA00022801"/>
    </source>
</evidence>
<protein>
    <recommendedName>
        <fullName evidence="2">N-acetylmuramoyl-L-alanine amidase</fullName>
        <ecNumber evidence="2">3.5.1.28</ecNumber>
    </recommendedName>
</protein>
<dbReference type="Pfam" id="PF01520">
    <property type="entry name" value="Amidase_3"/>
    <property type="match status" value="1"/>
</dbReference>
<evidence type="ECO:0000256" key="2">
    <source>
        <dbReference type="ARBA" id="ARBA00011901"/>
    </source>
</evidence>
<dbReference type="SUPFAM" id="SSF53187">
    <property type="entry name" value="Zn-dependent exopeptidases"/>
    <property type="match status" value="1"/>
</dbReference>
<dbReference type="AlphaFoldDB" id="A0A0S4XNZ9"/>
<dbReference type="FunFam" id="3.40.630.40:FF:000005">
    <property type="entry name" value="N-acetylmuramoyl-L-alanine amidase (AmiA)"/>
    <property type="match status" value="1"/>
</dbReference>
<dbReference type="GO" id="GO:0030288">
    <property type="term" value="C:outer membrane-bounded periplasmic space"/>
    <property type="evidence" value="ECO:0007669"/>
    <property type="project" value="TreeGrafter"/>
</dbReference>
<reference evidence="6" key="1">
    <citation type="submission" date="2015-11" db="EMBL/GenBank/DDBJ databases">
        <authorList>
            <person name="Zhang Y."/>
            <person name="Guo Z."/>
        </authorList>
    </citation>
    <scope>NUCLEOTIDE SEQUENCE</scope>
    <source>
        <strain evidence="6">BN30871</strain>
    </source>
</reference>
<proteinExistence type="predicted"/>
<feature type="region of interest" description="Disordered" evidence="4">
    <location>
        <begin position="145"/>
        <end position="175"/>
    </location>
</feature>
<dbReference type="InterPro" id="IPR002508">
    <property type="entry name" value="MurNAc-LAA_cat"/>
</dbReference>
<dbReference type="PANTHER" id="PTHR30404:SF0">
    <property type="entry name" value="N-ACETYLMURAMOYL-L-ALANINE AMIDASE AMIC"/>
    <property type="match status" value="1"/>
</dbReference>
<keyword evidence="3 6" id="KW-0378">Hydrolase</keyword>
<accession>A0A0S4XNZ9</accession>
<dbReference type="GO" id="GO:0009253">
    <property type="term" value="P:peptidoglycan catabolic process"/>
    <property type="evidence" value="ECO:0007669"/>
    <property type="project" value="InterPro"/>
</dbReference>
<name>A0A0S4XNZ9_9BACT</name>
<comment type="catalytic activity">
    <reaction evidence="1">
        <text>Hydrolyzes the link between N-acetylmuramoyl residues and L-amino acid residues in certain cell-wall glycopeptides.</text>
        <dbReference type="EC" id="3.5.1.28"/>
    </reaction>
</comment>
<feature type="compositionally biased region" description="Basic and acidic residues" evidence="4">
    <location>
        <begin position="150"/>
        <end position="175"/>
    </location>
</feature>
<evidence type="ECO:0000256" key="1">
    <source>
        <dbReference type="ARBA" id="ARBA00001561"/>
    </source>
</evidence>
<dbReference type="GO" id="GO:0008745">
    <property type="term" value="F:N-acetylmuramoyl-L-alanine amidase activity"/>
    <property type="evidence" value="ECO:0007669"/>
    <property type="project" value="UniProtKB-EC"/>
</dbReference>
<dbReference type="PANTHER" id="PTHR30404">
    <property type="entry name" value="N-ACETYLMURAMOYL-L-ALANINE AMIDASE"/>
    <property type="match status" value="1"/>
</dbReference>
<feature type="domain" description="MurNAc-LAA" evidence="5">
    <location>
        <begin position="252"/>
        <end position="404"/>
    </location>
</feature>
<evidence type="ECO:0000256" key="4">
    <source>
        <dbReference type="SAM" id="MobiDB-lite"/>
    </source>
</evidence>
<dbReference type="Gene3D" id="3.40.630.40">
    <property type="entry name" value="Zn-dependent exopeptidases"/>
    <property type="match status" value="1"/>
</dbReference>